<evidence type="ECO:0000313" key="5">
    <source>
        <dbReference type="Proteomes" id="UP000289152"/>
    </source>
</evidence>
<comment type="caution">
    <text evidence="4">The sequence shown here is derived from an EMBL/GenBank/DDBJ whole genome shotgun (WGS) entry which is preliminary data.</text>
</comment>
<dbReference type="EMBL" id="SDIL01000001">
    <property type="protein sequence ID" value="RXK42685.1"/>
    <property type="molecule type" value="Genomic_DNA"/>
</dbReference>
<evidence type="ECO:0000256" key="1">
    <source>
        <dbReference type="ARBA" id="ARBA00004325"/>
    </source>
</evidence>
<sequence length="73" mass="7704">MSYVIAGKAIKNEYLALGTIFAAVGAAVVSSGGSKKSSSTIPPIAETVKSESKEEADFIQQFVAEAEKEEKKH</sequence>
<evidence type="ECO:0000256" key="3">
    <source>
        <dbReference type="ARBA" id="ARBA00023136"/>
    </source>
</evidence>
<keyword evidence="5" id="KW-1185">Reference proteome</keyword>
<organism evidence="4 5">
    <name type="scientific">Tremella mesenterica</name>
    <name type="common">Jelly fungus</name>
    <dbReference type="NCBI Taxonomy" id="5217"/>
    <lineage>
        <taxon>Eukaryota</taxon>
        <taxon>Fungi</taxon>
        <taxon>Dikarya</taxon>
        <taxon>Basidiomycota</taxon>
        <taxon>Agaricomycotina</taxon>
        <taxon>Tremellomycetes</taxon>
        <taxon>Tremellales</taxon>
        <taxon>Tremellaceae</taxon>
        <taxon>Tremella</taxon>
    </lineage>
</organism>
<dbReference type="OrthoDB" id="2094445at2759"/>
<evidence type="ECO:0008006" key="6">
    <source>
        <dbReference type="Google" id="ProtNLM"/>
    </source>
</evidence>
<dbReference type="InterPro" id="IPR021278">
    <property type="entry name" value="ATP19"/>
</dbReference>
<accession>A0A4Q1BWX0</accession>
<dbReference type="PANTHER" id="PTHR28074">
    <property type="entry name" value="ATP SYNTHASE SUBUNIT K, MITOCHONDRIAL"/>
    <property type="match status" value="1"/>
</dbReference>
<evidence type="ECO:0000313" key="4">
    <source>
        <dbReference type="EMBL" id="RXK42685.1"/>
    </source>
</evidence>
<dbReference type="Proteomes" id="UP000289152">
    <property type="component" value="Unassembled WGS sequence"/>
</dbReference>
<dbReference type="GO" id="GO:0015986">
    <property type="term" value="P:proton motive force-driven ATP synthesis"/>
    <property type="evidence" value="ECO:0007669"/>
    <property type="project" value="TreeGrafter"/>
</dbReference>
<keyword evidence="3" id="KW-0472">Membrane</keyword>
<keyword evidence="2" id="KW-0496">Mitochondrion</keyword>
<reference evidence="4 5" key="1">
    <citation type="submission" date="2016-06" db="EMBL/GenBank/DDBJ databases">
        <title>Evolution of pathogenesis and genome organization in the Tremellales.</title>
        <authorList>
            <person name="Cuomo C."/>
            <person name="Litvintseva A."/>
            <person name="Heitman J."/>
            <person name="Chen Y."/>
            <person name="Sun S."/>
            <person name="Springer D."/>
            <person name="Dromer F."/>
            <person name="Young S."/>
            <person name="Zeng Q."/>
            <person name="Chapman S."/>
            <person name="Gujja S."/>
            <person name="Saif S."/>
            <person name="Birren B."/>
        </authorList>
    </citation>
    <scope>NUCLEOTIDE SEQUENCE [LARGE SCALE GENOMIC DNA]</scope>
    <source>
        <strain evidence="4 5">ATCC 28783</strain>
    </source>
</reference>
<proteinExistence type="predicted"/>
<gene>
    <name evidence="4" type="ORF">M231_00241</name>
</gene>
<dbReference type="Pfam" id="PF11022">
    <property type="entry name" value="ATP19"/>
    <property type="match status" value="1"/>
</dbReference>
<dbReference type="AlphaFoldDB" id="A0A4Q1BWX0"/>
<protein>
    <recommendedName>
        <fullName evidence="6">ATP synthase subunit K, mitochondrial</fullName>
    </recommendedName>
</protein>
<dbReference type="PANTHER" id="PTHR28074:SF1">
    <property type="entry name" value="ATP SYNTHASE SUBUNIT K, MITOCHONDRIAL"/>
    <property type="match status" value="1"/>
</dbReference>
<dbReference type="STRING" id="5217.A0A4Q1BWX0"/>
<comment type="subcellular location">
    <subcellularLocation>
        <location evidence="1">Mitochondrion membrane</location>
    </subcellularLocation>
</comment>
<dbReference type="InParanoid" id="A0A4Q1BWX0"/>
<name>A0A4Q1BWX0_TREME</name>
<dbReference type="GO" id="GO:0031966">
    <property type="term" value="C:mitochondrial membrane"/>
    <property type="evidence" value="ECO:0007669"/>
    <property type="project" value="UniProtKB-SubCell"/>
</dbReference>
<evidence type="ECO:0000256" key="2">
    <source>
        <dbReference type="ARBA" id="ARBA00023128"/>
    </source>
</evidence>